<feature type="transmembrane region" description="Helical" evidence="1">
    <location>
        <begin position="219"/>
        <end position="238"/>
    </location>
</feature>
<keyword evidence="1" id="KW-0812">Transmembrane</keyword>
<evidence type="ECO:0000313" key="3">
    <source>
        <dbReference type="Proteomes" id="UP000070520"/>
    </source>
</evidence>
<feature type="transmembrane region" description="Helical" evidence="1">
    <location>
        <begin position="150"/>
        <end position="173"/>
    </location>
</feature>
<evidence type="ECO:0000256" key="1">
    <source>
        <dbReference type="SAM" id="Phobius"/>
    </source>
</evidence>
<keyword evidence="1" id="KW-1133">Transmembrane helix</keyword>
<dbReference type="EMBL" id="LHXW01000050">
    <property type="protein sequence ID" value="KXA99342.1"/>
    <property type="molecule type" value="Genomic_DNA"/>
</dbReference>
<reference evidence="2 3" key="1">
    <citation type="journal article" date="2016" name="Sci. Rep.">
        <title>Metabolic traits of an uncultured archaeal lineage -MSBL1- from brine pools of the Red Sea.</title>
        <authorList>
            <person name="Mwirichia R."/>
            <person name="Alam I."/>
            <person name="Rashid M."/>
            <person name="Vinu M."/>
            <person name="Ba-Alawi W."/>
            <person name="Anthony Kamau A."/>
            <person name="Kamanda Ngugi D."/>
            <person name="Goker M."/>
            <person name="Klenk H.P."/>
            <person name="Bajic V."/>
            <person name="Stingl U."/>
        </authorList>
    </citation>
    <scope>NUCLEOTIDE SEQUENCE [LARGE SCALE GENOMIC DNA]</scope>
    <source>
        <strain evidence="2">SCGC-AAA261C02</strain>
    </source>
</reference>
<keyword evidence="3" id="KW-1185">Reference proteome</keyword>
<organism evidence="2 3">
    <name type="scientific">candidate division MSBL1 archaeon SCGC-AAA261C02</name>
    <dbReference type="NCBI Taxonomy" id="1698272"/>
    <lineage>
        <taxon>Archaea</taxon>
        <taxon>Methanobacteriati</taxon>
        <taxon>Methanobacteriota</taxon>
        <taxon>candidate division MSBL1</taxon>
    </lineage>
</organism>
<keyword evidence="1" id="KW-0472">Membrane</keyword>
<feature type="transmembrane region" description="Helical" evidence="1">
    <location>
        <begin position="44"/>
        <end position="67"/>
    </location>
</feature>
<feature type="transmembrane region" description="Helical" evidence="1">
    <location>
        <begin position="180"/>
        <end position="199"/>
    </location>
</feature>
<dbReference type="AlphaFoldDB" id="A0A133UYQ3"/>
<feature type="transmembrane region" description="Helical" evidence="1">
    <location>
        <begin position="79"/>
        <end position="101"/>
    </location>
</feature>
<proteinExistence type="predicted"/>
<gene>
    <name evidence="2" type="ORF">AKJ42_03340</name>
</gene>
<sequence length="245" mass="26148">MVMSLFGVVMTAGVLGITHGLEPDHLAGIISLTGSEGDSRSSALIGTIFALGHVLLVFVWLLGAFFLIENISLGESLTIIGPAITGVILIVLGVGLGVAGVRKLVHRHFHTHDGEKHEHYHLHIPLISRDSHDFTSRHSHEHAKREYLKIGLLGALFTLSPPLSMIAFISVTLPMVGGTIITVAVIIYSIAIISTMGLIGGGIGKLFNLVKTQNEQIHALSQCIASIMIIGFAGYLIGHNFLGLF</sequence>
<comment type="caution">
    <text evidence="2">The sequence shown here is derived from an EMBL/GenBank/DDBJ whole genome shotgun (WGS) entry which is preliminary data.</text>
</comment>
<dbReference type="PATRIC" id="fig|1698272.3.peg.613"/>
<dbReference type="Proteomes" id="UP000070520">
    <property type="component" value="Unassembled WGS sequence"/>
</dbReference>
<name>A0A133UYQ3_9EURY</name>
<evidence type="ECO:0000313" key="2">
    <source>
        <dbReference type="EMBL" id="KXA99342.1"/>
    </source>
</evidence>
<protein>
    <submittedName>
        <fullName evidence="2">Uncharacterized protein</fullName>
    </submittedName>
</protein>
<accession>A0A133UYQ3</accession>